<reference evidence="2" key="1">
    <citation type="submission" date="2018-04" db="EMBL/GenBank/DDBJ databases">
        <title>WGS assembly of Panicum hallii.</title>
        <authorList>
            <person name="Lovell J."/>
            <person name="Jenkins J."/>
            <person name="Lowry D."/>
            <person name="Mamidi S."/>
            <person name="Sreedasyam A."/>
            <person name="Weng X."/>
            <person name="Barry K."/>
            <person name="Bonette J."/>
            <person name="Campitelli B."/>
            <person name="Daum C."/>
            <person name="Gordon S."/>
            <person name="Gould B."/>
            <person name="Lipzen A."/>
            <person name="Macqueen A."/>
            <person name="Palacio-Mejia J."/>
            <person name="Plott C."/>
            <person name="Shakirov E."/>
            <person name="Shu S."/>
            <person name="Yoshinaga Y."/>
            <person name="Zane M."/>
            <person name="Rokhsar D."/>
            <person name="Grimwood J."/>
            <person name="Schmutz J."/>
            <person name="Juenger T."/>
        </authorList>
    </citation>
    <scope>NUCLEOTIDE SEQUENCE [LARGE SCALE GENOMIC DNA]</scope>
    <source>
        <strain evidence="2">FIL2</strain>
    </source>
</reference>
<protein>
    <submittedName>
        <fullName evidence="2">Uncharacterized protein</fullName>
    </submittedName>
</protein>
<feature type="region of interest" description="Disordered" evidence="1">
    <location>
        <begin position="1"/>
        <end position="61"/>
    </location>
</feature>
<feature type="compositionally biased region" description="Polar residues" evidence="1">
    <location>
        <begin position="52"/>
        <end position="61"/>
    </location>
</feature>
<dbReference type="EMBL" id="CM008054">
    <property type="protein sequence ID" value="PVH33128.1"/>
    <property type="molecule type" value="Genomic_DNA"/>
</dbReference>
<dbReference type="AlphaFoldDB" id="A0A2T8I620"/>
<gene>
    <name evidence="2" type="ORF">PAHAL_9G574600</name>
</gene>
<evidence type="ECO:0000256" key="1">
    <source>
        <dbReference type="SAM" id="MobiDB-lite"/>
    </source>
</evidence>
<sequence>MLCSRSQWHRPRAGPARAVAGQLSTSSDGIPCQVPSPRAVHRRRPAPASGVQLPQPTVSPAQELSNSPLLAAFVAVAGSLHFQLQSYFQFPTSSGWYDRAGRDGC</sequence>
<name>A0A2T8I620_9POAL</name>
<evidence type="ECO:0000313" key="2">
    <source>
        <dbReference type="EMBL" id="PVH33128.1"/>
    </source>
</evidence>
<proteinExistence type="predicted"/>
<dbReference type="Gramene" id="PVH33128">
    <property type="protein sequence ID" value="PVH33128"/>
    <property type="gene ID" value="PAHAL_9G574600"/>
</dbReference>
<accession>A0A2T8I620</accession>
<organism evidence="2">
    <name type="scientific">Panicum hallii</name>
    <dbReference type="NCBI Taxonomy" id="206008"/>
    <lineage>
        <taxon>Eukaryota</taxon>
        <taxon>Viridiplantae</taxon>
        <taxon>Streptophyta</taxon>
        <taxon>Embryophyta</taxon>
        <taxon>Tracheophyta</taxon>
        <taxon>Spermatophyta</taxon>
        <taxon>Magnoliopsida</taxon>
        <taxon>Liliopsida</taxon>
        <taxon>Poales</taxon>
        <taxon>Poaceae</taxon>
        <taxon>PACMAD clade</taxon>
        <taxon>Panicoideae</taxon>
        <taxon>Panicodae</taxon>
        <taxon>Paniceae</taxon>
        <taxon>Panicinae</taxon>
        <taxon>Panicum</taxon>
        <taxon>Panicum sect. Panicum</taxon>
    </lineage>
</organism>
<dbReference type="Proteomes" id="UP000243499">
    <property type="component" value="Chromosome 9"/>
</dbReference>